<comment type="subcellular location">
    <subcellularLocation>
        <location evidence="1">Cell membrane</location>
        <topology evidence="1">Multi-pass membrane protein</topology>
    </subcellularLocation>
</comment>
<accession>A0A0K6ITU3</accession>
<reference evidence="8" key="1">
    <citation type="submission" date="2015-08" db="EMBL/GenBank/DDBJ databases">
        <authorList>
            <person name="Babu N.S."/>
            <person name="Beckwith C.J."/>
            <person name="Beseler K.G."/>
            <person name="Brison A."/>
            <person name="Carone J.V."/>
            <person name="Caskin T.P."/>
            <person name="Diamond M."/>
            <person name="Durham M.E."/>
            <person name="Foxe J.M."/>
            <person name="Go M."/>
            <person name="Henderson B.A."/>
            <person name="Jones I.B."/>
            <person name="McGettigan J.A."/>
            <person name="Micheletti S.J."/>
            <person name="Nasrallah M.E."/>
            <person name="Ortiz D."/>
            <person name="Piller C.R."/>
            <person name="Privatt S.R."/>
            <person name="Schneider S.L."/>
            <person name="Sharp S."/>
            <person name="Smith T.C."/>
            <person name="Stanton J.D."/>
            <person name="Ullery H.E."/>
            <person name="Wilson R.J."/>
            <person name="Serrano M.G."/>
            <person name="Buck G."/>
            <person name="Lee V."/>
            <person name="Wang Y."/>
            <person name="Carvalho R."/>
            <person name="Voegtly L."/>
            <person name="Shi R."/>
            <person name="Duckworth R."/>
            <person name="Johnson A."/>
            <person name="Loviza R."/>
            <person name="Walstead R."/>
            <person name="Shah Z."/>
            <person name="Kiflezghi M."/>
            <person name="Wade K."/>
            <person name="Ball S.L."/>
            <person name="Bradley K.W."/>
            <person name="Asai D.J."/>
            <person name="Bowman C.A."/>
            <person name="Russell D.A."/>
            <person name="Pope W.H."/>
            <person name="Jacobs-Sera D."/>
            <person name="Hendrix R.W."/>
            <person name="Hatfull G.F."/>
        </authorList>
    </citation>
    <scope>NUCLEOTIDE SEQUENCE [LARGE SCALE GENOMIC DNA]</scope>
    <source>
        <strain evidence="8">JCM 19170</strain>
    </source>
</reference>
<proteinExistence type="predicted"/>
<dbReference type="InterPro" id="IPR043428">
    <property type="entry name" value="LivM-like"/>
</dbReference>
<sequence length="306" mass="30752">MSRFLLDPRQRTRLLAVLLVLAVGALGASGGARYLAHLLALAGAMATAALGLALVQGRAGQVCLGQGAAMAAGAYTWAALAPRSLPLALVAAAAAGALAGAAMALPARRLSGLPLALASMACAVIAEVLAMRAVAFTGGTAGRFVALPALSAFDEASVALAFSTLCLGLAVLLLYRLDRAALGRAWRALAQAPEAALALGLDVGGLRQLAFVASGLCGGLGGAAYAQTLGFISPEQFALPLSFELLVIAFLGGLRHPAGIILASLAFVALPELADRLRPLVGALGGWDPLVLGLAVVFVAVFRKMN</sequence>
<dbReference type="EMBL" id="CYHH01000003">
    <property type="protein sequence ID" value="CUB06513.1"/>
    <property type="molecule type" value="Genomic_DNA"/>
</dbReference>
<feature type="transmembrane region" description="Helical" evidence="6">
    <location>
        <begin position="156"/>
        <end position="177"/>
    </location>
</feature>
<feature type="transmembrane region" description="Helical" evidence="6">
    <location>
        <begin position="86"/>
        <end position="105"/>
    </location>
</feature>
<keyword evidence="2" id="KW-1003">Cell membrane</keyword>
<dbReference type="GO" id="GO:0015658">
    <property type="term" value="F:branched-chain amino acid transmembrane transporter activity"/>
    <property type="evidence" value="ECO:0007669"/>
    <property type="project" value="InterPro"/>
</dbReference>
<feature type="transmembrane region" description="Helical" evidence="6">
    <location>
        <begin position="37"/>
        <end position="55"/>
    </location>
</feature>
<name>A0A0K6ITU3_9PROT</name>
<evidence type="ECO:0000256" key="5">
    <source>
        <dbReference type="ARBA" id="ARBA00023136"/>
    </source>
</evidence>
<evidence type="ECO:0000313" key="8">
    <source>
        <dbReference type="Proteomes" id="UP000182108"/>
    </source>
</evidence>
<dbReference type="AlphaFoldDB" id="A0A0K6ITU3"/>
<evidence type="ECO:0000256" key="4">
    <source>
        <dbReference type="ARBA" id="ARBA00022989"/>
    </source>
</evidence>
<dbReference type="RefSeq" id="WP_055423143.1">
    <property type="nucleotide sequence ID" value="NZ_CYHH01000003.1"/>
</dbReference>
<feature type="transmembrane region" description="Helical" evidence="6">
    <location>
        <begin position="245"/>
        <end position="268"/>
    </location>
</feature>
<evidence type="ECO:0000256" key="3">
    <source>
        <dbReference type="ARBA" id="ARBA00022692"/>
    </source>
</evidence>
<dbReference type="PANTHER" id="PTHR30482">
    <property type="entry name" value="HIGH-AFFINITY BRANCHED-CHAIN AMINO ACID TRANSPORT SYSTEM PERMEASE"/>
    <property type="match status" value="1"/>
</dbReference>
<protein>
    <submittedName>
        <fullName evidence="7">Amino acid/amide ABC transporter membrane protein 2, HAAT family (TC 3.A.1.4.-)</fullName>
    </submittedName>
</protein>
<dbReference type="InterPro" id="IPR001851">
    <property type="entry name" value="ABC_transp_permease"/>
</dbReference>
<dbReference type="CDD" id="cd06581">
    <property type="entry name" value="TM_PBP1_LivM_like"/>
    <property type="match status" value="1"/>
</dbReference>
<feature type="transmembrane region" description="Helical" evidence="6">
    <location>
        <begin position="62"/>
        <end position="80"/>
    </location>
</feature>
<dbReference type="GO" id="GO:0005886">
    <property type="term" value="C:plasma membrane"/>
    <property type="evidence" value="ECO:0007669"/>
    <property type="project" value="UniProtKB-SubCell"/>
</dbReference>
<keyword evidence="3 6" id="KW-0812">Transmembrane</keyword>
<dbReference type="PANTHER" id="PTHR30482:SF10">
    <property type="entry name" value="HIGH-AFFINITY BRANCHED-CHAIN AMINO ACID TRANSPORT PROTEIN BRAE"/>
    <property type="match status" value="1"/>
</dbReference>
<gene>
    <name evidence="7" type="ORF">Ga0061068_103185</name>
</gene>
<feature type="transmembrane region" description="Helical" evidence="6">
    <location>
        <begin position="112"/>
        <end position="136"/>
    </location>
</feature>
<dbReference type="Pfam" id="PF02653">
    <property type="entry name" value="BPD_transp_2"/>
    <property type="match status" value="1"/>
</dbReference>
<organism evidence="7 8">
    <name type="scientific">Tepidiphilus thermophilus</name>
    <dbReference type="NCBI Taxonomy" id="876478"/>
    <lineage>
        <taxon>Bacteria</taxon>
        <taxon>Pseudomonadati</taxon>
        <taxon>Pseudomonadota</taxon>
        <taxon>Hydrogenophilia</taxon>
        <taxon>Hydrogenophilales</taxon>
        <taxon>Hydrogenophilaceae</taxon>
        <taxon>Tepidiphilus</taxon>
    </lineage>
</organism>
<evidence type="ECO:0000256" key="1">
    <source>
        <dbReference type="ARBA" id="ARBA00004651"/>
    </source>
</evidence>
<keyword evidence="5 6" id="KW-0472">Membrane</keyword>
<keyword evidence="8" id="KW-1185">Reference proteome</keyword>
<evidence type="ECO:0000256" key="2">
    <source>
        <dbReference type="ARBA" id="ARBA00022475"/>
    </source>
</evidence>
<evidence type="ECO:0000313" key="7">
    <source>
        <dbReference type="EMBL" id="CUB06513.1"/>
    </source>
</evidence>
<feature type="transmembrane region" description="Helical" evidence="6">
    <location>
        <begin position="280"/>
        <end position="302"/>
    </location>
</feature>
<keyword evidence="4 6" id="KW-1133">Transmembrane helix</keyword>
<dbReference type="OrthoDB" id="3460090at2"/>
<dbReference type="Proteomes" id="UP000182108">
    <property type="component" value="Unassembled WGS sequence"/>
</dbReference>
<evidence type="ECO:0000256" key="6">
    <source>
        <dbReference type="SAM" id="Phobius"/>
    </source>
</evidence>